<dbReference type="Pfam" id="PF02627">
    <property type="entry name" value="CMD"/>
    <property type="match status" value="1"/>
</dbReference>
<dbReference type="Gene3D" id="1.20.1290.10">
    <property type="entry name" value="AhpD-like"/>
    <property type="match status" value="1"/>
</dbReference>
<evidence type="ECO:0000313" key="3">
    <source>
        <dbReference type="Proteomes" id="UP000053467"/>
    </source>
</evidence>
<accession>A0A101I244</accession>
<name>A0A101I244_UNCT6</name>
<protein>
    <submittedName>
        <fullName evidence="2">Uncharacterized protein, gamma-carboxymuconolactone decarboxylase subunit like protein</fullName>
    </submittedName>
</protein>
<evidence type="ECO:0000259" key="1">
    <source>
        <dbReference type="Pfam" id="PF02627"/>
    </source>
</evidence>
<dbReference type="Proteomes" id="UP000053467">
    <property type="component" value="Unassembled WGS sequence"/>
</dbReference>
<gene>
    <name evidence="2" type="ORF">XE03_0478</name>
</gene>
<dbReference type="PANTHER" id="PTHR33930">
    <property type="entry name" value="ALKYL HYDROPEROXIDE REDUCTASE AHPD"/>
    <property type="match status" value="1"/>
</dbReference>
<dbReference type="EMBL" id="LGGX01000003">
    <property type="protein sequence ID" value="KUK87587.1"/>
    <property type="molecule type" value="Genomic_DNA"/>
</dbReference>
<proteinExistence type="predicted"/>
<reference evidence="3" key="1">
    <citation type="journal article" date="2015" name="MBio">
        <title>Genome-Resolved Metagenomic Analysis Reveals Roles for Candidate Phyla and Other Microbial Community Members in Biogeochemical Transformations in Oil Reservoirs.</title>
        <authorList>
            <person name="Hu P."/>
            <person name="Tom L."/>
            <person name="Singh A."/>
            <person name="Thomas B.C."/>
            <person name="Baker B.J."/>
            <person name="Piceno Y.M."/>
            <person name="Andersen G.L."/>
            <person name="Banfield J.F."/>
        </authorList>
    </citation>
    <scope>NUCLEOTIDE SEQUENCE [LARGE SCALE GENOMIC DNA]</scope>
</reference>
<dbReference type="PANTHER" id="PTHR33930:SF2">
    <property type="entry name" value="BLR3452 PROTEIN"/>
    <property type="match status" value="1"/>
</dbReference>
<dbReference type="AlphaFoldDB" id="A0A101I244"/>
<dbReference type="InterPro" id="IPR003779">
    <property type="entry name" value="CMD-like"/>
</dbReference>
<feature type="domain" description="Carboxymuconolactone decarboxylase-like" evidence="1">
    <location>
        <begin position="31"/>
        <end position="108"/>
    </location>
</feature>
<evidence type="ECO:0000313" key="2">
    <source>
        <dbReference type="EMBL" id="KUK87587.1"/>
    </source>
</evidence>
<comment type="caution">
    <text evidence="2">The sequence shown here is derived from an EMBL/GenBank/DDBJ whole genome shotgun (WGS) entry which is preliminary data.</text>
</comment>
<sequence>MDKKKKCIEEFKKERERLNSIIMDFSSTSTKRFFALDSQVYSEGKIPAKYKEIMGLVGSIVLRCDDCILYHLIRCFEEKVTDDELVEAVDIALIIGGSITIPHIRRVFDNWKRMTERN</sequence>
<dbReference type="GO" id="GO:0051920">
    <property type="term" value="F:peroxiredoxin activity"/>
    <property type="evidence" value="ECO:0007669"/>
    <property type="project" value="InterPro"/>
</dbReference>
<dbReference type="SUPFAM" id="SSF69118">
    <property type="entry name" value="AhpD-like"/>
    <property type="match status" value="1"/>
</dbReference>
<dbReference type="InterPro" id="IPR029032">
    <property type="entry name" value="AhpD-like"/>
</dbReference>
<organism evidence="2 3">
    <name type="scientific">candidate division TA06 bacterium 34_109</name>
    <dbReference type="NCBI Taxonomy" id="1635277"/>
    <lineage>
        <taxon>Bacteria</taxon>
        <taxon>Bacteria division TA06</taxon>
    </lineage>
</organism>